<feature type="chain" id="PRO_5042168638" evidence="1">
    <location>
        <begin position="20"/>
        <end position="192"/>
    </location>
</feature>
<dbReference type="Proteomes" id="UP001283341">
    <property type="component" value="Unassembled WGS sequence"/>
</dbReference>
<sequence length="192" mass="20702">MRLSVLAIMASWGITSTGAFDVTIYKDVNGCDANDQTMYRIITGASDNTCYTFDRNMPNTDCAQYTRGGWGGPDPCTGDSLLPKSALVRNENKACTFYSEDDCKGMANFIWDGCRDPDASEVYKSFKCLWDDSVDILGFVGCRNGVSSNACVNDCDCKCDGQNLVCDHDGASLQCNAATLAICTSNCGCINP</sequence>
<accession>A0AAE0HUQ4</accession>
<reference evidence="2" key="2">
    <citation type="submission" date="2023-06" db="EMBL/GenBank/DDBJ databases">
        <authorList>
            <consortium name="Lawrence Berkeley National Laboratory"/>
            <person name="Haridas S."/>
            <person name="Hensen N."/>
            <person name="Bonometti L."/>
            <person name="Westerberg I."/>
            <person name="Brannstrom I.O."/>
            <person name="Guillou S."/>
            <person name="Cros-Aarteil S."/>
            <person name="Calhoun S."/>
            <person name="Kuo A."/>
            <person name="Mondo S."/>
            <person name="Pangilinan J."/>
            <person name="Riley R."/>
            <person name="Labutti K."/>
            <person name="Andreopoulos B."/>
            <person name="Lipzen A."/>
            <person name="Chen C."/>
            <person name="Yanf M."/>
            <person name="Daum C."/>
            <person name="Ng V."/>
            <person name="Clum A."/>
            <person name="Steindorff A."/>
            <person name="Ohm R."/>
            <person name="Martin F."/>
            <person name="Silar P."/>
            <person name="Natvig D."/>
            <person name="Lalanne C."/>
            <person name="Gautier V."/>
            <person name="Ament-Velasquez S.L."/>
            <person name="Kruys A."/>
            <person name="Hutchinson M.I."/>
            <person name="Powell A.J."/>
            <person name="Barry K."/>
            <person name="Miller A.N."/>
            <person name="Grigoriev I.V."/>
            <person name="Debuchy R."/>
            <person name="Gladieux P."/>
            <person name="Thoren M.H."/>
            <person name="Johannesson H."/>
        </authorList>
    </citation>
    <scope>NUCLEOTIDE SEQUENCE</scope>
    <source>
        <strain evidence="2">CBS 118394</strain>
    </source>
</reference>
<dbReference type="AlphaFoldDB" id="A0AAE0HUQ4"/>
<reference evidence="2" key="1">
    <citation type="journal article" date="2023" name="Mol. Phylogenet. Evol.">
        <title>Genome-scale phylogeny and comparative genomics of the fungal order Sordariales.</title>
        <authorList>
            <person name="Hensen N."/>
            <person name="Bonometti L."/>
            <person name="Westerberg I."/>
            <person name="Brannstrom I.O."/>
            <person name="Guillou S."/>
            <person name="Cros-Aarteil S."/>
            <person name="Calhoun S."/>
            <person name="Haridas S."/>
            <person name="Kuo A."/>
            <person name="Mondo S."/>
            <person name="Pangilinan J."/>
            <person name="Riley R."/>
            <person name="LaButti K."/>
            <person name="Andreopoulos B."/>
            <person name="Lipzen A."/>
            <person name="Chen C."/>
            <person name="Yan M."/>
            <person name="Daum C."/>
            <person name="Ng V."/>
            <person name="Clum A."/>
            <person name="Steindorff A."/>
            <person name="Ohm R.A."/>
            <person name="Martin F."/>
            <person name="Silar P."/>
            <person name="Natvig D.O."/>
            <person name="Lalanne C."/>
            <person name="Gautier V."/>
            <person name="Ament-Velasquez S.L."/>
            <person name="Kruys A."/>
            <person name="Hutchinson M.I."/>
            <person name="Powell A.J."/>
            <person name="Barry K."/>
            <person name="Miller A.N."/>
            <person name="Grigoriev I.V."/>
            <person name="Debuchy R."/>
            <person name="Gladieux P."/>
            <person name="Hiltunen Thoren M."/>
            <person name="Johannesson H."/>
        </authorList>
    </citation>
    <scope>NUCLEOTIDE SEQUENCE</scope>
    <source>
        <strain evidence="2">CBS 118394</strain>
    </source>
</reference>
<feature type="signal peptide" evidence="1">
    <location>
        <begin position="1"/>
        <end position="19"/>
    </location>
</feature>
<evidence type="ECO:0000313" key="2">
    <source>
        <dbReference type="EMBL" id="KAK3312942.1"/>
    </source>
</evidence>
<keyword evidence="1" id="KW-0732">Signal</keyword>
<dbReference type="EMBL" id="JAUEDM010000008">
    <property type="protein sequence ID" value="KAK3312942.1"/>
    <property type="molecule type" value="Genomic_DNA"/>
</dbReference>
<keyword evidence="3" id="KW-1185">Reference proteome</keyword>
<name>A0AAE0HUQ4_9PEZI</name>
<protein>
    <submittedName>
        <fullName evidence="2">Uncharacterized protein</fullName>
    </submittedName>
</protein>
<gene>
    <name evidence="2" type="ORF">B0H66DRAFT_631830</name>
</gene>
<comment type="caution">
    <text evidence="2">The sequence shown here is derived from an EMBL/GenBank/DDBJ whole genome shotgun (WGS) entry which is preliminary data.</text>
</comment>
<proteinExistence type="predicted"/>
<evidence type="ECO:0000256" key="1">
    <source>
        <dbReference type="SAM" id="SignalP"/>
    </source>
</evidence>
<organism evidence="2 3">
    <name type="scientific">Apodospora peruviana</name>
    <dbReference type="NCBI Taxonomy" id="516989"/>
    <lineage>
        <taxon>Eukaryota</taxon>
        <taxon>Fungi</taxon>
        <taxon>Dikarya</taxon>
        <taxon>Ascomycota</taxon>
        <taxon>Pezizomycotina</taxon>
        <taxon>Sordariomycetes</taxon>
        <taxon>Sordariomycetidae</taxon>
        <taxon>Sordariales</taxon>
        <taxon>Lasiosphaeriaceae</taxon>
        <taxon>Apodospora</taxon>
    </lineage>
</organism>
<evidence type="ECO:0000313" key="3">
    <source>
        <dbReference type="Proteomes" id="UP001283341"/>
    </source>
</evidence>